<evidence type="ECO:0000313" key="3">
    <source>
        <dbReference type="Proteomes" id="UP000030747"/>
    </source>
</evidence>
<evidence type="ECO:0000313" key="2">
    <source>
        <dbReference type="EMBL" id="CDJ42852.1"/>
    </source>
</evidence>
<dbReference type="Proteomes" id="UP000030747">
    <property type="component" value="Unassembled WGS sequence"/>
</dbReference>
<dbReference type="OrthoDB" id="347186at2759"/>
<name>U6KXG6_EIMTE</name>
<dbReference type="RefSeq" id="XP_013233602.1">
    <property type="nucleotide sequence ID" value="XM_013378148.1"/>
</dbReference>
<proteinExistence type="predicted"/>
<sequence>MQHTTTEVCDRPQASWYYSRGPRPTRTVSARHHFHGSNSFFSRLPNWSFRSLTHRRKRSPSLHDPVYTDAPHAYVVEETYRTLSPTEHEDVTQASQYVADEGSRPLIQVEALQHQLAALRESNRTLSRDITDQGKLSRVLNWAQELSTVRKQYMQQTAEVAKLSEQYDAIRQSSDSAAVELAAARKQLSMAKAEAGLAASDRIDLMKENSHLRQEYTQAMAHIAALQQDLGKLRSVQKDFDQATAALERSRQIHAVDREQIMRMEEELKAFSENEKQIMLIQREAEVARRQSSKLLKELHEAQEAIKAFQEVSERNSWVSVYGYRSRIRAALVIGKKQYASAGCHETLMYCIFNFCSNVLKLEEERRRLLPFETECDRMRARLVLEENRIKEITVSLRLRSSFVPQ</sequence>
<keyword evidence="1" id="KW-0175">Coiled coil</keyword>
<reference evidence="2" key="1">
    <citation type="submission" date="2013-10" db="EMBL/GenBank/DDBJ databases">
        <title>Genomic analysis of the causative agents of coccidiosis in chickens.</title>
        <authorList>
            <person name="Reid A.J."/>
            <person name="Blake D."/>
            <person name="Billington K."/>
            <person name="Browne H."/>
            <person name="Dunn M."/>
            <person name="Hung S."/>
            <person name="Kawahara F."/>
            <person name="Miranda-Saavedra D."/>
            <person name="Mourier T."/>
            <person name="Nagra H."/>
            <person name="Otto T.D."/>
            <person name="Rawlings N."/>
            <person name="Sanchez A."/>
            <person name="Sanders M."/>
            <person name="Subramaniam C."/>
            <person name="Tay Y."/>
            <person name="Dear P."/>
            <person name="Doerig C."/>
            <person name="Gruber A."/>
            <person name="Parkinson J."/>
            <person name="Shirley M."/>
            <person name="Wan K.L."/>
            <person name="Berriman M."/>
            <person name="Tomley F."/>
            <person name="Pain A."/>
        </authorList>
    </citation>
    <scope>NUCLEOTIDE SEQUENCE [LARGE SCALE GENOMIC DNA]</scope>
    <source>
        <strain evidence="2">Houghton</strain>
    </source>
</reference>
<evidence type="ECO:0000256" key="1">
    <source>
        <dbReference type="SAM" id="Coils"/>
    </source>
</evidence>
<reference evidence="2" key="2">
    <citation type="submission" date="2013-10" db="EMBL/GenBank/DDBJ databases">
        <authorList>
            <person name="Aslett M."/>
        </authorList>
    </citation>
    <scope>NUCLEOTIDE SEQUENCE [LARGE SCALE GENOMIC DNA]</scope>
    <source>
        <strain evidence="2">Houghton</strain>
    </source>
</reference>
<dbReference type="VEuPathDB" id="ToxoDB:ETH_00031765"/>
<organism evidence="2 3">
    <name type="scientific">Eimeria tenella</name>
    <name type="common">Coccidian parasite</name>
    <dbReference type="NCBI Taxonomy" id="5802"/>
    <lineage>
        <taxon>Eukaryota</taxon>
        <taxon>Sar</taxon>
        <taxon>Alveolata</taxon>
        <taxon>Apicomplexa</taxon>
        <taxon>Conoidasida</taxon>
        <taxon>Coccidia</taxon>
        <taxon>Eucoccidiorida</taxon>
        <taxon>Eimeriorina</taxon>
        <taxon>Eimeriidae</taxon>
        <taxon>Eimeria</taxon>
    </lineage>
</organism>
<dbReference type="GeneID" id="25255422"/>
<dbReference type="VEuPathDB" id="ToxoDB:ETH2_1108200"/>
<keyword evidence="3" id="KW-1185">Reference proteome</keyword>
<accession>U6KXG6</accession>
<feature type="coiled-coil region" evidence="1">
    <location>
        <begin position="109"/>
        <end position="166"/>
    </location>
</feature>
<dbReference type="AlphaFoldDB" id="U6KXG6"/>
<gene>
    <name evidence="2" type="ORF">ETH_00031765</name>
</gene>
<feature type="coiled-coil region" evidence="1">
    <location>
        <begin position="285"/>
        <end position="312"/>
    </location>
</feature>
<dbReference type="EMBL" id="HG675741">
    <property type="protein sequence ID" value="CDJ42852.1"/>
    <property type="molecule type" value="Genomic_DNA"/>
</dbReference>
<protein>
    <submittedName>
        <fullName evidence="2">Uncharacterized protein</fullName>
    </submittedName>
</protein>